<sequence>MSELSRDLGVVTEHARAAPENVVALLEADTDGQFACALVALVSFAARKEVSAVPGKVEDDRHHVACQSLQLASIVLRPATSGSPSAAAATCLFAATLLKAQTLHAAARQVAAVNALLAPGAGGQPSHGGNVLRMRAGDLACLHLCLAGTLAMISKAQHDTALAGSLLAALEESSLLGHASRLILLMRPAAPGPPPAPQLSAKQAELLIAFGDALSPLTEHVPRGDPRIAEEASIGAAIGPYCRRALLVLYGSFLAAADGQPCGLPIDPLLSSPVSQATWYPCLRTSLLSSCLPAFGLDAASPAPSLSPRAILRLALRALVLAGASARAGAGAVSLDAGRQLVVDLSWAGGRRRGMQAFRVLLTPGEVGNISRSTLLPLYAATERWPRAWDAEAARAWAPLLTAALHCLATAAGEDGQIPDWVDAPSTLLCAALRRLQSDEGSRPALFFDPAALPPSVAAVLEGGVVPLLETMLRCAAGSPAGPEARLVGRIVTAPGSSFAALVAHSPPRQAASLLRTLAKLLRTLPPDILLRPARPQATEELESVVIRTALNIVELTLRTCSRARQPVAGGDLDPAAPCAPVCVLALAVLQLLPELSRLTLGAAQLVPSSQRSLLAERKLLDLCVGLVLCASSLAANYTKAGAAGFLLHRLGSALCLPLLVEECGAVPLLGALLEVSLGGGEAGQQILSSTAADALAGFCLSVYAHYPRLVRGRGSGADGAGGSTAPGAAAAWSPEALRLLATRVSDTERVEGQQLEDLADRLEQPDSHPPAKVARSRASALAAAAQRLAALRAEAAALLPACANPACASLEGDSAAEVRLQQCGRCRRVSYCCRDCQTAHWKAGHKAECGVESS</sequence>
<keyword evidence="3" id="KW-0150">Chloroplast</keyword>
<evidence type="ECO:0000256" key="15">
    <source>
        <dbReference type="ARBA" id="ARBA00039024"/>
    </source>
</evidence>
<gene>
    <name evidence="19" type="ORF">HYH03_004479</name>
</gene>
<dbReference type="PROSITE" id="PS50865">
    <property type="entry name" value="ZF_MYND_2"/>
    <property type="match status" value="1"/>
</dbReference>
<proteinExistence type="inferred from homology"/>
<comment type="catalytic activity">
    <reaction evidence="16">
        <text>phytol + CTP = phytyl phosphate + CDP + H(+)</text>
        <dbReference type="Rhea" id="RHEA:38055"/>
        <dbReference type="ChEBI" id="CHEBI:15378"/>
        <dbReference type="ChEBI" id="CHEBI:17327"/>
        <dbReference type="ChEBI" id="CHEBI:37563"/>
        <dbReference type="ChEBI" id="CHEBI:58069"/>
        <dbReference type="ChEBI" id="CHEBI:75483"/>
        <dbReference type="EC" id="2.7.1.182"/>
    </reaction>
</comment>
<evidence type="ECO:0000256" key="13">
    <source>
        <dbReference type="ARBA" id="ARBA00023136"/>
    </source>
</evidence>
<keyword evidence="8 17" id="KW-0863">Zinc-finger</keyword>
<dbReference type="EMBL" id="JAEHOE010000013">
    <property type="protein sequence ID" value="KAG2497746.1"/>
    <property type="molecule type" value="Genomic_DNA"/>
</dbReference>
<dbReference type="Proteomes" id="UP000612055">
    <property type="component" value="Unassembled WGS sequence"/>
</dbReference>
<dbReference type="EC" id="2.7.1.182" evidence="15"/>
<keyword evidence="7" id="KW-0479">Metal-binding</keyword>
<accession>A0A835Y816</accession>
<evidence type="ECO:0000256" key="1">
    <source>
        <dbReference type="ARBA" id="ARBA00004508"/>
    </source>
</evidence>
<evidence type="ECO:0000256" key="9">
    <source>
        <dbReference type="ARBA" id="ARBA00022777"/>
    </source>
</evidence>
<dbReference type="PANTHER" id="PTHR32523:SF8">
    <property type="entry name" value="DOLICHOL KINASE"/>
    <property type="match status" value="1"/>
</dbReference>
<evidence type="ECO:0000256" key="11">
    <source>
        <dbReference type="ARBA" id="ARBA00022946"/>
    </source>
</evidence>
<dbReference type="AlphaFoldDB" id="A0A835Y816"/>
<evidence type="ECO:0000256" key="5">
    <source>
        <dbReference type="ARBA" id="ARBA00022679"/>
    </source>
</evidence>
<name>A0A835Y816_9CHLO</name>
<evidence type="ECO:0000256" key="4">
    <source>
        <dbReference type="ARBA" id="ARBA00022640"/>
    </source>
</evidence>
<keyword evidence="6" id="KW-0812">Transmembrane</keyword>
<evidence type="ECO:0000256" key="17">
    <source>
        <dbReference type="PROSITE-ProRule" id="PRU00134"/>
    </source>
</evidence>
<evidence type="ECO:0000313" key="20">
    <source>
        <dbReference type="Proteomes" id="UP000612055"/>
    </source>
</evidence>
<dbReference type="GO" id="GO:0016020">
    <property type="term" value="C:membrane"/>
    <property type="evidence" value="ECO:0007669"/>
    <property type="project" value="UniProtKB-SubCell"/>
</dbReference>
<keyword evidence="4" id="KW-0934">Plastid</keyword>
<dbReference type="GO" id="GO:0010276">
    <property type="term" value="F:phytol kinase activity"/>
    <property type="evidence" value="ECO:0007669"/>
    <property type="project" value="UniProtKB-EC"/>
</dbReference>
<feature type="domain" description="MYND-type" evidence="18">
    <location>
        <begin position="805"/>
        <end position="850"/>
    </location>
</feature>
<comment type="pathway">
    <text evidence="14">Cofactor biosynthesis; tocopherol biosynthesis.</text>
</comment>
<evidence type="ECO:0000256" key="2">
    <source>
        <dbReference type="ARBA" id="ARBA00010794"/>
    </source>
</evidence>
<keyword evidence="13" id="KW-0472">Membrane</keyword>
<protein>
    <recommendedName>
        <fullName evidence="15">phytol kinase</fullName>
        <ecNumber evidence="15">2.7.1.182</ecNumber>
    </recommendedName>
</protein>
<evidence type="ECO:0000313" key="19">
    <source>
        <dbReference type="EMBL" id="KAG2497746.1"/>
    </source>
</evidence>
<evidence type="ECO:0000256" key="12">
    <source>
        <dbReference type="ARBA" id="ARBA00022989"/>
    </source>
</evidence>
<organism evidence="19 20">
    <name type="scientific">Edaphochlamys debaryana</name>
    <dbReference type="NCBI Taxonomy" id="47281"/>
    <lineage>
        <taxon>Eukaryota</taxon>
        <taxon>Viridiplantae</taxon>
        <taxon>Chlorophyta</taxon>
        <taxon>core chlorophytes</taxon>
        <taxon>Chlorophyceae</taxon>
        <taxon>CS clade</taxon>
        <taxon>Chlamydomonadales</taxon>
        <taxon>Chlamydomonadales incertae sedis</taxon>
        <taxon>Edaphochlamys</taxon>
    </lineage>
</organism>
<keyword evidence="12" id="KW-1133">Transmembrane helix</keyword>
<evidence type="ECO:0000256" key="8">
    <source>
        <dbReference type="ARBA" id="ARBA00022771"/>
    </source>
</evidence>
<evidence type="ECO:0000256" key="10">
    <source>
        <dbReference type="ARBA" id="ARBA00022833"/>
    </source>
</evidence>
<comment type="subcellular location">
    <subcellularLocation>
        <location evidence="1">Plastid</location>
        <location evidence="1">Chloroplast membrane</location>
        <topology evidence="1">Multi-pass membrane protein</topology>
    </subcellularLocation>
</comment>
<evidence type="ECO:0000256" key="7">
    <source>
        <dbReference type="ARBA" id="ARBA00022723"/>
    </source>
</evidence>
<keyword evidence="5" id="KW-0808">Transferase</keyword>
<keyword evidence="11" id="KW-0809">Transit peptide</keyword>
<evidence type="ECO:0000259" key="18">
    <source>
        <dbReference type="PROSITE" id="PS50865"/>
    </source>
</evidence>
<dbReference type="Pfam" id="PF01753">
    <property type="entry name" value="zf-MYND"/>
    <property type="match status" value="1"/>
</dbReference>
<evidence type="ECO:0000256" key="6">
    <source>
        <dbReference type="ARBA" id="ARBA00022692"/>
    </source>
</evidence>
<keyword evidence="20" id="KW-1185">Reference proteome</keyword>
<dbReference type="Gene3D" id="6.10.140.2220">
    <property type="match status" value="1"/>
</dbReference>
<evidence type="ECO:0000256" key="3">
    <source>
        <dbReference type="ARBA" id="ARBA00022528"/>
    </source>
</evidence>
<dbReference type="OrthoDB" id="537437at2759"/>
<dbReference type="SUPFAM" id="SSF144232">
    <property type="entry name" value="HIT/MYND zinc finger-like"/>
    <property type="match status" value="1"/>
</dbReference>
<dbReference type="InterPro" id="IPR002893">
    <property type="entry name" value="Znf_MYND"/>
</dbReference>
<dbReference type="GO" id="GO:0009507">
    <property type="term" value="C:chloroplast"/>
    <property type="evidence" value="ECO:0007669"/>
    <property type="project" value="UniProtKB-SubCell"/>
</dbReference>
<dbReference type="PANTHER" id="PTHR32523">
    <property type="entry name" value="PHYTOL KINASE 1, CHLOROPLASTIC"/>
    <property type="match status" value="1"/>
</dbReference>
<comment type="caution">
    <text evidence="19">The sequence shown here is derived from an EMBL/GenBank/DDBJ whole genome shotgun (WGS) entry which is preliminary data.</text>
</comment>
<evidence type="ECO:0000256" key="14">
    <source>
        <dbReference type="ARBA" id="ARBA00024015"/>
    </source>
</evidence>
<dbReference type="GO" id="GO:0008270">
    <property type="term" value="F:zinc ion binding"/>
    <property type="evidence" value="ECO:0007669"/>
    <property type="project" value="UniProtKB-KW"/>
</dbReference>
<keyword evidence="9" id="KW-0418">Kinase</keyword>
<dbReference type="InterPro" id="IPR039606">
    <property type="entry name" value="Phytol/farnesol_kinase"/>
</dbReference>
<keyword evidence="10" id="KW-0862">Zinc</keyword>
<reference evidence="19" key="1">
    <citation type="journal article" date="2020" name="bioRxiv">
        <title>Comparative genomics of Chlamydomonas.</title>
        <authorList>
            <person name="Craig R.J."/>
            <person name="Hasan A.R."/>
            <person name="Ness R.W."/>
            <person name="Keightley P.D."/>
        </authorList>
    </citation>
    <scope>NUCLEOTIDE SEQUENCE</scope>
    <source>
        <strain evidence="19">CCAP 11/70</strain>
    </source>
</reference>
<comment type="similarity">
    <text evidence="2">Belongs to the polyprenol kinase family.</text>
</comment>
<evidence type="ECO:0000256" key="16">
    <source>
        <dbReference type="ARBA" id="ARBA00048889"/>
    </source>
</evidence>